<feature type="region of interest" description="Disordered" evidence="1">
    <location>
        <begin position="1"/>
        <end position="75"/>
    </location>
</feature>
<reference evidence="2" key="1">
    <citation type="submission" date="2020-05" db="EMBL/GenBank/DDBJ databases">
        <authorList>
            <person name="Chiriac C."/>
            <person name="Salcher M."/>
            <person name="Ghai R."/>
            <person name="Kavagutti S V."/>
        </authorList>
    </citation>
    <scope>NUCLEOTIDE SEQUENCE</scope>
</reference>
<protein>
    <submittedName>
        <fullName evidence="2">Unannotated protein</fullName>
    </submittedName>
</protein>
<feature type="compositionally biased region" description="Polar residues" evidence="1">
    <location>
        <begin position="14"/>
        <end position="27"/>
    </location>
</feature>
<evidence type="ECO:0000313" key="2">
    <source>
        <dbReference type="EMBL" id="CAB4815576.1"/>
    </source>
</evidence>
<organism evidence="2">
    <name type="scientific">freshwater metagenome</name>
    <dbReference type="NCBI Taxonomy" id="449393"/>
    <lineage>
        <taxon>unclassified sequences</taxon>
        <taxon>metagenomes</taxon>
        <taxon>ecological metagenomes</taxon>
    </lineage>
</organism>
<gene>
    <name evidence="2" type="ORF">UFOPK3162_00161</name>
</gene>
<sequence>MVKLSEPPIRDTNESAISGIATSTNPPRMTPFRLYRPVTTAAPSSENERLSGKALGETPLISITSKPPDKPATPELSANALTFNRSTLIPESWAAIGLSLTALKVLPYLEVNKLTIKKTIINDASALIQKNHLYCEKSSPNLAGDGPTSKMIPSSAPRIGN</sequence>
<dbReference type="EMBL" id="CAFABB010000014">
    <property type="protein sequence ID" value="CAB4815576.1"/>
    <property type="molecule type" value="Genomic_DNA"/>
</dbReference>
<evidence type="ECO:0000256" key="1">
    <source>
        <dbReference type="SAM" id="MobiDB-lite"/>
    </source>
</evidence>
<accession>A0A6J6Z7P2</accession>
<proteinExistence type="predicted"/>
<dbReference type="AlphaFoldDB" id="A0A6J6Z7P2"/>
<name>A0A6J6Z7P2_9ZZZZ</name>
<feature type="region of interest" description="Disordered" evidence="1">
    <location>
        <begin position="139"/>
        <end position="161"/>
    </location>
</feature>